<reference evidence="2 3" key="1">
    <citation type="submission" date="2017-03" db="EMBL/GenBank/DDBJ databases">
        <title>Genomes of endolithic fungi from Antarctica.</title>
        <authorList>
            <person name="Coleine C."/>
            <person name="Masonjones S."/>
            <person name="Stajich J.E."/>
        </authorList>
    </citation>
    <scope>NUCLEOTIDE SEQUENCE [LARGE SCALE GENOMIC DNA]</scope>
    <source>
        <strain evidence="2 3">CCFEE 5184</strain>
    </source>
</reference>
<proteinExistence type="predicted"/>
<dbReference type="InterPro" id="IPR038883">
    <property type="entry name" value="AN11006-like"/>
</dbReference>
<organism evidence="2 3">
    <name type="scientific">Friedmanniomyces simplex</name>
    <dbReference type="NCBI Taxonomy" id="329884"/>
    <lineage>
        <taxon>Eukaryota</taxon>
        <taxon>Fungi</taxon>
        <taxon>Dikarya</taxon>
        <taxon>Ascomycota</taxon>
        <taxon>Pezizomycotina</taxon>
        <taxon>Dothideomycetes</taxon>
        <taxon>Dothideomycetidae</taxon>
        <taxon>Mycosphaerellales</taxon>
        <taxon>Teratosphaeriaceae</taxon>
        <taxon>Friedmanniomyces</taxon>
    </lineage>
</organism>
<feature type="region of interest" description="Disordered" evidence="1">
    <location>
        <begin position="353"/>
        <end position="382"/>
    </location>
</feature>
<dbReference type="OrthoDB" id="62952at2759"/>
<dbReference type="EMBL" id="NAJQ01000899">
    <property type="protein sequence ID" value="TKA63867.1"/>
    <property type="molecule type" value="Genomic_DNA"/>
</dbReference>
<accession>A0A4U0WM31</accession>
<feature type="compositionally biased region" description="Pro residues" evidence="1">
    <location>
        <begin position="259"/>
        <end position="269"/>
    </location>
</feature>
<dbReference type="Proteomes" id="UP000309340">
    <property type="component" value="Unassembled WGS sequence"/>
</dbReference>
<protein>
    <submittedName>
        <fullName evidence="2">Uncharacterized protein</fullName>
    </submittedName>
</protein>
<comment type="caution">
    <text evidence="2">The sequence shown here is derived from an EMBL/GenBank/DDBJ whole genome shotgun (WGS) entry which is preliminary data.</text>
</comment>
<feature type="region of interest" description="Disordered" evidence="1">
    <location>
        <begin position="257"/>
        <end position="279"/>
    </location>
</feature>
<dbReference type="PANTHER" id="PTHR42085:SF1">
    <property type="entry name" value="F-BOX DOMAIN-CONTAINING PROTEIN"/>
    <property type="match status" value="1"/>
</dbReference>
<evidence type="ECO:0000313" key="2">
    <source>
        <dbReference type="EMBL" id="TKA63867.1"/>
    </source>
</evidence>
<feature type="compositionally biased region" description="Low complexity" evidence="1">
    <location>
        <begin position="356"/>
        <end position="371"/>
    </location>
</feature>
<dbReference type="PANTHER" id="PTHR42085">
    <property type="entry name" value="F-BOX DOMAIN-CONTAINING PROTEIN"/>
    <property type="match status" value="1"/>
</dbReference>
<evidence type="ECO:0000313" key="3">
    <source>
        <dbReference type="Proteomes" id="UP000309340"/>
    </source>
</evidence>
<feature type="region of interest" description="Disordered" evidence="1">
    <location>
        <begin position="38"/>
        <end position="61"/>
    </location>
</feature>
<evidence type="ECO:0000256" key="1">
    <source>
        <dbReference type="SAM" id="MobiDB-lite"/>
    </source>
</evidence>
<keyword evidence="3" id="KW-1185">Reference proteome</keyword>
<feature type="compositionally biased region" description="Polar residues" evidence="1">
    <location>
        <begin position="42"/>
        <end position="52"/>
    </location>
</feature>
<gene>
    <name evidence="2" type="ORF">B0A55_10709</name>
</gene>
<sequence length="446" mass="49937">MSHAHVSATPLDPYHWRESVLSTRSLSYLSTADGFGLPGRSRSGSLTQPTRRSTMHDDSEHGEDLVMADTEPQHDTELSDLPELPTSVAHSQLFTLPRELRDKIYALCLTARDDLPVEWPRLAGTNIAYALDPQLLRACRIIYDEAGPLLYSSNTLTFHHPSDANMFVRAFASARLSRRHIGNLALHLKSADTRLWMPYLTSTDAHRSLKADFPYLRELGVRYRSNRWNHTHGVDVNLKDWRDDTRLDEIIDGLRQIYHPPPPPPPPPDIAASRGDGEGAKPLNEMNAREFMRFVDARRPGEDLAFKRQLLELHKAHAPNAMAVDPPTVKVVCACRVHTAHFALLTTPPADANSLRPQRARPAAPLPAAVANSESTRETPSVPVVEGEAFRGFTAVDFLTIPVKRLEDPDLGTAKVARTPFADREKILIALEVHCLESRPHSRERR</sequence>
<name>A0A4U0WM31_9PEZI</name>
<dbReference type="AlphaFoldDB" id="A0A4U0WM31"/>